<evidence type="ECO:0000256" key="1">
    <source>
        <dbReference type="ARBA" id="ARBA00008011"/>
    </source>
</evidence>
<dbReference type="PANTHER" id="PTHR22951:SF5">
    <property type="entry name" value="PHOSPHATIDYLINOSITOL-BINDING CLATHRIN ASSEMBLY PROTEIN LAP"/>
    <property type="match status" value="1"/>
</dbReference>
<accession>A0A813WHQ8</accession>
<feature type="region of interest" description="Disordered" evidence="2">
    <location>
        <begin position="341"/>
        <end position="377"/>
    </location>
</feature>
<feature type="region of interest" description="Disordered" evidence="2">
    <location>
        <begin position="697"/>
        <end position="735"/>
    </location>
</feature>
<dbReference type="Proteomes" id="UP000663879">
    <property type="component" value="Unassembled WGS sequence"/>
</dbReference>
<dbReference type="GO" id="GO:0048268">
    <property type="term" value="P:clathrin coat assembly"/>
    <property type="evidence" value="ECO:0007669"/>
    <property type="project" value="InterPro"/>
</dbReference>
<dbReference type="EMBL" id="CAJNOC010001284">
    <property type="protein sequence ID" value="CAF0851421.1"/>
    <property type="molecule type" value="Genomic_DNA"/>
</dbReference>
<dbReference type="GO" id="GO:0005905">
    <property type="term" value="C:clathrin-coated pit"/>
    <property type="evidence" value="ECO:0007669"/>
    <property type="project" value="TreeGrafter"/>
</dbReference>
<dbReference type="FunFam" id="1.25.40.90:FF:000017">
    <property type="entry name" value="Phosphatidylinositol-binding clathrin assembly protein LAP"/>
    <property type="match status" value="1"/>
</dbReference>
<dbReference type="InterPro" id="IPR013809">
    <property type="entry name" value="ENTH"/>
</dbReference>
<dbReference type="GO" id="GO:0032050">
    <property type="term" value="F:clathrin heavy chain binding"/>
    <property type="evidence" value="ECO:0007669"/>
    <property type="project" value="TreeGrafter"/>
</dbReference>
<dbReference type="Pfam" id="PF07651">
    <property type="entry name" value="ANTH"/>
    <property type="match status" value="1"/>
</dbReference>
<feature type="region of interest" description="Disordered" evidence="2">
    <location>
        <begin position="290"/>
        <end position="312"/>
    </location>
</feature>
<dbReference type="SMART" id="SM00273">
    <property type="entry name" value="ENTH"/>
    <property type="match status" value="1"/>
</dbReference>
<feature type="compositionally biased region" description="Polar residues" evidence="2">
    <location>
        <begin position="349"/>
        <end position="366"/>
    </location>
</feature>
<protein>
    <recommendedName>
        <fullName evidence="3">ENTH domain-containing protein</fullName>
    </recommendedName>
</protein>
<dbReference type="GO" id="GO:0008021">
    <property type="term" value="C:synaptic vesicle"/>
    <property type="evidence" value="ECO:0007669"/>
    <property type="project" value="TreeGrafter"/>
</dbReference>
<dbReference type="GO" id="GO:0005546">
    <property type="term" value="F:phosphatidylinositol-4,5-bisphosphate binding"/>
    <property type="evidence" value="ECO:0007669"/>
    <property type="project" value="TreeGrafter"/>
</dbReference>
<dbReference type="OrthoDB" id="44015at2759"/>
<organism evidence="4 5">
    <name type="scientific">Brachionus calyciflorus</name>
    <dbReference type="NCBI Taxonomy" id="104777"/>
    <lineage>
        <taxon>Eukaryota</taxon>
        <taxon>Metazoa</taxon>
        <taxon>Spiralia</taxon>
        <taxon>Gnathifera</taxon>
        <taxon>Rotifera</taxon>
        <taxon>Eurotatoria</taxon>
        <taxon>Monogononta</taxon>
        <taxon>Pseudotrocha</taxon>
        <taxon>Ploima</taxon>
        <taxon>Brachionidae</taxon>
        <taxon>Brachionus</taxon>
    </lineage>
</organism>
<evidence type="ECO:0000256" key="2">
    <source>
        <dbReference type="SAM" id="MobiDB-lite"/>
    </source>
</evidence>
<dbReference type="GO" id="GO:0000149">
    <property type="term" value="F:SNARE binding"/>
    <property type="evidence" value="ECO:0007669"/>
    <property type="project" value="TreeGrafter"/>
</dbReference>
<sequence length="799" mass="87454">MSGQSIVDRLNAAKHTVAGSALGRAVVKATTEEIIAPKRKHLDYLLQCTSEINVSIPQMADLLIERTQNSSWVVTFKSLITIHHLMCYGNERFSQYMASHSSKFSLSNFMDRNNTQGIDMSSYIRKYAHYLNEKRETYKLMGFDFCKVKRGKDDGLLRTMQTEKLLKTLPILQKQLDSLVAFDVQASELSNGVINSSFVLMSKDLIRLFACYNDGIINLLEKFFEMNKKNCREALDIYKKFLEKTDHVSAFLKVAESSGMDKSDIPDLTKAPSSLLDALESHVNSLENKKGTNVSNVASSNTTGSSTAVTNAINSLNSNTSLTADEKRRVIEEEAKALEQLKNNHLKKQSSATSPTNETAFSNSLNSSSQKQASAPSAQNDLFGIDLGGLSNTNVPTNGSSSASDDLLMLSGPNPFIQNIVNQSYNSQPPLSFNPNPPMGNLFQQAPMMSNVMPMSQAPIGMMQQPQVTNFPPMSQPTINPMSNTNQLMFAFNSNAYYPNSNNPFSSNFSINSNNNNNNNSIFDSRLSGDLFSGLNFDSNSNTTDINNNQLTTSLSTSNLTTTDDLNPFLNVGTLNKAKSHETIDTKNSTMASNASVLSNPELNAFSSSNAFNNGSTTTDTKNACSSAIDFSEFDAFGDVLQPTNTNSTILNPISTNIKPIENKNGLDSKIISNDLESSLASLADNLDINSKNKNFGKNHQWNGNNQQNQLKTGGQNWTKPAQPTLTPTQSGMPWGQPTMNPINTAPMSAPMNGNWNGANPFGAPMQPMNPMSAKPQNMMQQQPMRPAVASTNNPFDLF</sequence>
<dbReference type="PROSITE" id="PS50942">
    <property type="entry name" value="ENTH"/>
    <property type="match status" value="1"/>
</dbReference>
<dbReference type="GO" id="GO:0005545">
    <property type="term" value="F:1-phosphatidylinositol binding"/>
    <property type="evidence" value="ECO:0007669"/>
    <property type="project" value="InterPro"/>
</dbReference>
<dbReference type="SUPFAM" id="SSF89009">
    <property type="entry name" value="GAT-like domain"/>
    <property type="match status" value="1"/>
</dbReference>
<comment type="caution">
    <text evidence="4">The sequence shown here is derived from an EMBL/GenBank/DDBJ whole genome shotgun (WGS) entry which is preliminary data.</text>
</comment>
<evidence type="ECO:0000313" key="5">
    <source>
        <dbReference type="Proteomes" id="UP000663879"/>
    </source>
</evidence>
<reference evidence="4" key="1">
    <citation type="submission" date="2021-02" db="EMBL/GenBank/DDBJ databases">
        <authorList>
            <person name="Nowell W R."/>
        </authorList>
    </citation>
    <scope>NUCLEOTIDE SEQUENCE</scope>
    <source>
        <strain evidence="4">Ploen Becks lab</strain>
    </source>
</reference>
<feature type="compositionally biased region" description="Low complexity" evidence="2">
    <location>
        <begin position="699"/>
        <end position="710"/>
    </location>
</feature>
<name>A0A813WHQ8_9BILA</name>
<dbReference type="SUPFAM" id="SSF48464">
    <property type="entry name" value="ENTH/VHS domain"/>
    <property type="match status" value="1"/>
</dbReference>
<dbReference type="InterPro" id="IPR045192">
    <property type="entry name" value="AP180-like"/>
</dbReference>
<dbReference type="GO" id="GO:0098894">
    <property type="term" value="C:extrinsic component of presynaptic endocytic zone membrane"/>
    <property type="evidence" value="ECO:0007669"/>
    <property type="project" value="TreeGrafter"/>
</dbReference>
<evidence type="ECO:0000313" key="4">
    <source>
        <dbReference type="EMBL" id="CAF0851421.1"/>
    </source>
</evidence>
<feature type="domain" description="ENTH" evidence="3">
    <location>
        <begin position="14"/>
        <end position="145"/>
    </location>
</feature>
<dbReference type="PANTHER" id="PTHR22951">
    <property type="entry name" value="CLATHRIN ASSEMBLY PROTEIN"/>
    <property type="match status" value="1"/>
</dbReference>
<feature type="compositionally biased region" description="Low complexity" evidence="2">
    <location>
        <begin position="367"/>
        <end position="377"/>
    </location>
</feature>
<dbReference type="InterPro" id="IPR011417">
    <property type="entry name" value="ANTH_dom"/>
</dbReference>
<dbReference type="GO" id="GO:0030136">
    <property type="term" value="C:clathrin-coated vesicle"/>
    <property type="evidence" value="ECO:0007669"/>
    <property type="project" value="InterPro"/>
</dbReference>
<dbReference type="AlphaFoldDB" id="A0A813WHQ8"/>
<gene>
    <name evidence="4" type="ORF">OXX778_LOCUS8972</name>
</gene>
<comment type="similarity">
    <text evidence="1">Belongs to the PICALM/SNAP91 family.</text>
</comment>
<dbReference type="Gene3D" id="1.25.40.90">
    <property type="match status" value="1"/>
</dbReference>
<evidence type="ECO:0000259" key="3">
    <source>
        <dbReference type="PROSITE" id="PS50942"/>
    </source>
</evidence>
<dbReference type="GO" id="GO:0072583">
    <property type="term" value="P:clathrin-dependent endocytosis"/>
    <property type="evidence" value="ECO:0007669"/>
    <property type="project" value="InterPro"/>
</dbReference>
<dbReference type="Gene3D" id="1.20.58.150">
    <property type="entry name" value="ANTH domain"/>
    <property type="match status" value="1"/>
</dbReference>
<dbReference type="InterPro" id="IPR008942">
    <property type="entry name" value="ENTH_VHS"/>
</dbReference>
<dbReference type="GO" id="GO:0016185">
    <property type="term" value="P:synaptic vesicle budding from presynaptic endocytic zone membrane"/>
    <property type="evidence" value="ECO:0007669"/>
    <property type="project" value="TreeGrafter"/>
</dbReference>
<keyword evidence="5" id="KW-1185">Reference proteome</keyword>
<dbReference type="InterPro" id="IPR014712">
    <property type="entry name" value="ANTH_dom_sf"/>
</dbReference>
<proteinExistence type="inferred from homology"/>
<feature type="compositionally biased region" description="Polar residues" evidence="2">
    <location>
        <begin position="711"/>
        <end position="735"/>
    </location>
</feature>